<reference evidence="1 2" key="1">
    <citation type="submission" date="2012-07" db="EMBL/GenBank/DDBJ databases">
        <title>The Genome Sequence of Fusobacterium ulcerans 12_1B.</title>
        <authorList>
            <consortium name="The Broad Institute Genome Sequencing Platform"/>
            <person name="Earl A."/>
            <person name="Ward D."/>
            <person name="Feldgarden M."/>
            <person name="Gevers D."/>
            <person name="Strauss J."/>
            <person name="Ambrose C.E."/>
            <person name="Allen-Vercoe E."/>
            <person name="Walker B."/>
            <person name="Young S.K."/>
            <person name="Zeng Q."/>
            <person name="Gargeya S."/>
            <person name="Fitzgerald M."/>
            <person name="Haas B."/>
            <person name="Abouelleil A."/>
            <person name="Alvarado L."/>
            <person name="Arachchi H.M."/>
            <person name="Berlin A.M."/>
            <person name="Chapman S.B."/>
            <person name="Goldberg J."/>
            <person name="Griggs A."/>
            <person name="Gujja S."/>
            <person name="Hansen M."/>
            <person name="Howarth C."/>
            <person name="Imamovic A."/>
            <person name="Larimer J."/>
            <person name="McCowen C."/>
            <person name="Montmayeur A."/>
            <person name="Murphy C."/>
            <person name="Neiman D."/>
            <person name="Pearson M."/>
            <person name="Priest M."/>
            <person name="Roberts A."/>
            <person name="Saif S."/>
            <person name="Shea T."/>
            <person name="Sisk P."/>
            <person name="Sykes S."/>
            <person name="Wortman J."/>
            <person name="Nusbaum C."/>
            <person name="Birren B."/>
        </authorList>
    </citation>
    <scope>NUCLEOTIDE SEQUENCE [LARGE SCALE GENOMIC DNA]</scope>
    <source>
        <strain evidence="1 2">12_1B</strain>
    </source>
</reference>
<dbReference type="PATRIC" id="fig|457404.5.peg.1278"/>
<dbReference type="HOGENOM" id="CLU_979191_0_0_0"/>
<sequence length="284" mass="32537">MKNLANITNEEDLPRIKDIFQIPYGSTITVPKHMPIPDGYIEWGTVLKAEDYPHLIDILGTTNIILKPIEISMTSNNSSSELYIETTSDETNYNCDETFNNLWKMFDTDKENGYFAGDGVSTTYEPNYGRRANFLLKGSIISALYDIRDKVSLIKITYKWKQNNISDYNSNSLWLSFNLIGTSTQYSTSNYQLLPGEEYTGNFTTNIFIEQFNDQVEEQKYIQVSSWASEAKLLEILDIQLELPVATNDLYIDIPLDWTPNKSLMASLQSKTMKYLMYVGSSIK</sequence>
<evidence type="ECO:0000313" key="1">
    <source>
        <dbReference type="EMBL" id="EHO82051.1"/>
    </source>
</evidence>
<gene>
    <name evidence="1" type="ORF">HMPREF0402_01295</name>
</gene>
<keyword evidence="2" id="KW-1185">Reference proteome</keyword>
<dbReference type="Proteomes" id="UP000003233">
    <property type="component" value="Unassembled WGS sequence"/>
</dbReference>
<organism evidence="1 2">
    <name type="scientific">Fusobacterium ulcerans 12-1B</name>
    <dbReference type="NCBI Taxonomy" id="457404"/>
    <lineage>
        <taxon>Bacteria</taxon>
        <taxon>Fusobacteriati</taxon>
        <taxon>Fusobacteriota</taxon>
        <taxon>Fusobacteriia</taxon>
        <taxon>Fusobacteriales</taxon>
        <taxon>Fusobacteriaceae</taxon>
        <taxon>Fusobacterium</taxon>
    </lineage>
</organism>
<proteinExistence type="predicted"/>
<dbReference type="RefSeq" id="WP_008696800.1">
    <property type="nucleotide sequence ID" value="NZ_KE161007.1"/>
</dbReference>
<comment type="caution">
    <text evidence="1">The sequence shown here is derived from an EMBL/GenBank/DDBJ whole genome shotgun (WGS) entry which is preliminary data.</text>
</comment>
<protein>
    <submittedName>
        <fullName evidence="1">Uncharacterized protein</fullName>
    </submittedName>
</protein>
<name>H1PSA2_9FUSO</name>
<accession>H1PSA2</accession>
<dbReference type="BioCyc" id="FSP457404-HMP:GTSQ-1299-MONOMER"/>
<dbReference type="EMBL" id="AGWJ02000009">
    <property type="protein sequence ID" value="EHO82051.1"/>
    <property type="molecule type" value="Genomic_DNA"/>
</dbReference>
<evidence type="ECO:0000313" key="2">
    <source>
        <dbReference type="Proteomes" id="UP000003233"/>
    </source>
</evidence>
<dbReference type="AlphaFoldDB" id="H1PSA2"/>